<evidence type="ECO:0000313" key="6">
    <source>
        <dbReference type="EMBL" id="PIR06812.1"/>
    </source>
</evidence>
<sequence>MNINLFDYNLPKNLIAQKQIKPRDHSRLLVLERQSQKIKHQHFYDLPDILNENDILVLNETKVFPARLLGQKKTGGRVEVFLIRKVKANIWQAMIGGRNLKSGDQIYFKHDFQVKLVKKVESKVWQIEFNKSGQESERLIEKIGQTPLPPYIKTQDSQQIRKDYQTIFAKNQGSIAAPTAGLHFTKRILQKLKAKNIQVYKITLHVGLGTFAPVDVEDITKYQIHSELVSIDSQTARELNQLKKQNLSTSLEASKKIIAVGTTTARALEAFTDKKGKLHSGNKWVDLYIYPGYKYRFVDDLITNFHLPKSSLLFMVAALAGRENILKAYQKAIKLKYRFYSFGDAMLITGCRDI</sequence>
<dbReference type="GO" id="GO:0008616">
    <property type="term" value="P:tRNA queuosine(34) biosynthetic process"/>
    <property type="evidence" value="ECO:0007669"/>
    <property type="project" value="UniProtKB-UniRule"/>
</dbReference>
<dbReference type="EMBL" id="PCWQ01000009">
    <property type="protein sequence ID" value="PIR06812.1"/>
    <property type="molecule type" value="Genomic_DNA"/>
</dbReference>
<dbReference type="FunFam" id="2.40.10.240:FF:000002">
    <property type="entry name" value="S-adenosylmethionine:tRNA ribosyltransferase-isomerase"/>
    <property type="match status" value="1"/>
</dbReference>
<accession>A0A2H0ND32</accession>
<proteinExistence type="inferred from homology"/>
<dbReference type="InterPro" id="IPR042119">
    <property type="entry name" value="QueA_dom2"/>
</dbReference>
<keyword evidence="2 5" id="KW-0808">Transferase</keyword>
<dbReference type="NCBIfam" id="TIGR00113">
    <property type="entry name" value="queA"/>
    <property type="match status" value="1"/>
</dbReference>
<dbReference type="InterPro" id="IPR036100">
    <property type="entry name" value="QueA_sf"/>
</dbReference>
<dbReference type="NCBIfam" id="NF001140">
    <property type="entry name" value="PRK00147.1"/>
    <property type="match status" value="1"/>
</dbReference>
<dbReference type="HAMAP" id="MF_00113">
    <property type="entry name" value="QueA"/>
    <property type="match status" value="1"/>
</dbReference>
<dbReference type="GO" id="GO:0005737">
    <property type="term" value="C:cytoplasm"/>
    <property type="evidence" value="ECO:0007669"/>
    <property type="project" value="UniProtKB-SubCell"/>
</dbReference>
<comment type="function">
    <text evidence="5">Transfers and isomerizes the ribose moiety from AdoMet to the 7-aminomethyl group of 7-deazaguanine (preQ1-tRNA) to give epoxyqueuosine (oQ-tRNA).</text>
</comment>
<dbReference type="InterPro" id="IPR042118">
    <property type="entry name" value="QueA_dom1"/>
</dbReference>
<organism evidence="6 7">
    <name type="scientific">Candidatus Komeilibacteria bacterium CG11_big_fil_rev_8_21_14_0_20_36_20</name>
    <dbReference type="NCBI Taxonomy" id="1974477"/>
    <lineage>
        <taxon>Bacteria</taxon>
        <taxon>Candidatus Komeiliibacteriota</taxon>
    </lineage>
</organism>
<comment type="caution">
    <text evidence="6">The sequence shown here is derived from an EMBL/GenBank/DDBJ whole genome shotgun (WGS) entry which is preliminary data.</text>
</comment>
<reference evidence="6 7" key="1">
    <citation type="submission" date="2017-09" db="EMBL/GenBank/DDBJ databases">
        <title>Depth-based differentiation of microbial function through sediment-hosted aquifers and enrichment of novel symbionts in the deep terrestrial subsurface.</title>
        <authorList>
            <person name="Probst A.J."/>
            <person name="Ladd B."/>
            <person name="Jarett J.K."/>
            <person name="Geller-Mcgrath D.E."/>
            <person name="Sieber C.M."/>
            <person name="Emerson J.B."/>
            <person name="Anantharaman K."/>
            <person name="Thomas B.C."/>
            <person name="Malmstrom R."/>
            <person name="Stieglmeier M."/>
            <person name="Klingl A."/>
            <person name="Woyke T."/>
            <person name="Ryan C.M."/>
            <person name="Banfield J.F."/>
        </authorList>
    </citation>
    <scope>NUCLEOTIDE SEQUENCE [LARGE SCALE GENOMIC DNA]</scope>
    <source>
        <strain evidence="6">CG11_big_fil_rev_8_21_14_0_20_36_20</strain>
    </source>
</reference>
<gene>
    <name evidence="5" type="primary">queA</name>
    <name evidence="6" type="ORF">COV55_02470</name>
</gene>
<evidence type="ECO:0000256" key="1">
    <source>
        <dbReference type="ARBA" id="ARBA00022490"/>
    </source>
</evidence>
<keyword evidence="3 5" id="KW-0949">S-adenosyl-L-methionine</keyword>
<dbReference type="AlphaFoldDB" id="A0A2H0ND32"/>
<evidence type="ECO:0000313" key="7">
    <source>
        <dbReference type="Proteomes" id="UP000230564"/>
    </source>
</evidence>
<evidence type="ECO:0000256" key="4">
    <source>
        <dbReference type="ARBA" id="ARBA00022785"/>
    </source>
</evidence>
<dbReference type="EC" id="2.4.99.17" evidence="5"/>
<keyword evidence="4 5" id="KW-0671">Queuosine biosynthesis</keyword>
<keyword evidence="6" id="KW-0413">Isomerase</keyword>
<dbReference type="SUPFAM" id="SSF111337">
    <property type="entry name" value="QueA-like"/>
    <property type="match status" value="1"/>
</dbReference>
<evidence type="ECO:0000256" key="5">
    <source>
        <dbReference type="HAMAP-Rule" id="MF_00113"/>
    </source>
</evidence>
<dbReference type="PANTHER" id="PTHR30307">
    <property type="entry name" value="S-ADENOSYLMETHIONINE:TRNA RIBOSYLTRANSFERASE-ISOMERASE"/>
    <property type="match status" value="1"/>
</dbReference>
<evidence type="ECO:0000256" key="3">
    <source>
        <dbReference type="ARBA" id="ARBA00022691"/>
    </source>
</evidence>
<name>A0A2H0ND32_9BACT</name>
<protein>
    <recommendedName>
        <fullName evidence="5">S-adenosylmethionine:tRNA ribosyltransferase-isomerase</fullName>
        <ecNumber evidence="5">2.4.99.17</ecNumber>
    </recommendedName>
    <alternativeName>
        <fullName evidence="5">Queuosine biosynthesis protein QueA</fullName>
    </alternativeName>
</protein>
<comment type="subunit">
    <text evidence="5">Monomer.</text>
</comment>
<comment type="subcellular location">
    <subcellularLocation>
        <location evidence="5">Cytoplasm</location>
    </subcellularLocation>
</comment>
<comment type="pathway">
    <text evidence="5">tRNA modification; tRNA-queuosine biosynthesis.</text>
</comment>
<dbReference type="InterPro" id="IPR003699">
    <property type="entry name" value="QueA"/>
</dbReference>
<dbReference type="PANTHER" id="PTHR30307:SF0">
    <property type="entry name" value="S-ADENOSYLMETHIONINE:TRNA RIBOSYLTRANSFERASE-ISOMERASE"/>
    <property type="match status" value="1"/>
</dbReference>
<dbReference type="GO" id="GO:0051075">
    <property type="term" value="F:S-adenosylmethionine:tRNA ribosyltransferase-isomerase activity"/>
    <property type="evidence" value="ECO:0007669"/>
    <property type="project" value="UniProtKB-EC"/>
</dbReference>
<comment type="catalytic activity">
    <reaction evidence="5">
        <text>7-aminomethyl-7-carbaguanosine(34) in tRNA + S-adenosyl-L-methionine = epoxyqueuosine(34) in tRNA + adenine + L-methionine + 2 H(+)</text>
        <dbReference type="Rhea" id="RHEA:32155"/>
        <dbReference type="Rhea" id="RHEA-COMP:10342"/>
        <dbReference type="Rhea" id="RHEA-COMP:18582"/>
        <dbReference type="ChEBI" id="CHEBI:15378"/>
        <dbReference type="ChEBI" id="CHEBI:16708"/>
        <dbReference type="ChEBI" id="CHEBI:57844"/>
        <dbReference type="ChEBI" id="CHEBI:59789"/>
        <dbReference type="ChEBI" id="CHEBI:82833"/>
        <dbReference type="ChEBI" id="CHEBI:194443"/>
        <dbReference type="EC" id="2.4.99.17"/>
    </reaction>
</comment>
<dbReference type="Gene3D" id="3.40.1780.10">
    <property type="entry name" value="QueA-like"/>
    <property type="match status" value="1"/>
</dbReference>
<keyword evidence="1 5" id="KW-0963">Cytoplasm</keyword>
<dbReference type="Proteomes" id="UP000230564">
    <property type="component" value="Unassembled WGS sequence"/>
</dbReference>
<comment type="similarity">
    <text evidence="5">Belongs to the QueA family.</text>
</comment>
<dbReference type="Pfam" id="PF02547">
    <property type="entry name" value="Queuosine_synth"/>
    <property type="match status" value="1"/>
</dbReference>
<dbReference type="UniPathway" id="UPA00392"/>
<evidence type="ECO:0000256" key="2">
    <source>
        <dbReference type="ARBA" id="ARBA00022679"/>
    </source>
</evidence>
<dbReference type="Gene3D" id="2.40.10.240">
    <property type="entry name" value="QueA-like"/>
    <property type="match status" value="1"/>
</dbReference>